<dbReference type="OrthoDB" id="9182628at2"/>
<dbReference type="Proteomes" id="UP000235897">
    <property type="component" value="Unassembled WGS sequence"/>
</dbReference>
<dbReference type="AlphaFoldDB" id="A0A2N8SKH4"/>
<dbReference type="GO" id="GO:0003677">
    <property type="term" value="F:DNA binding"/>
    <property type="evidence" value="ECO:0007669"/>
    <property type="project" value="InterPro"/>
</dbReference>
<dbReference type="InterPro" id="IPR002559">
    <property type="entry name" value="Transposase_11"/>
</dbReference>
<accession>A0A2N8SKH4</accession>
<dbReference type="EMBL" id="POUW01000019">
    <property type="protein sequence ID" value="PNG02997.1"/>
    <property type="molecule type" value="Genomic_DNA"/>
</dbReference>
<comment type="caution">
    <text evidence="3">The sequence shown here is derived from an EMBL/GenBank/DDBJ whole genome shotgun (WGS) entry which is preliminary data.</text>
</comment>
<dbReference type="RefSeq" id="WP_146031703.1">
    <property type="nucleotide sequence ID" value="NZ_JAMOIG010000053.1"/>
</dbReference>
<proteinExistence type="predicted"/>
<dbReference type="PANTHER" id="PTHR33408:SF2">
    <property type="entry name" value="TRANSPOSASE DDE DOMAIN-CONTAINING PROTEIN"/>
    <property type="match status" value="1"/>
</dbReference>
<dbReference type="NCBIfam" id="NF033551">
    <property type="entry name" value="transpos_IS1182"/>
    <property type="match status" value="1"/>
</dbReference>
<name>A0A2N8SKH4_STUST</name>
<protein>
    <submittedName>
        <fullName evidence="3">IS5/IS1182 family transposase</fullName>
    </submittedName>
</protein>
<gene>
    <name evidence="3" type="ORF">CXL00_22970</name>
</gene>
<evidence type="ECO:0000313" key="3">
    <source>
        <dbReference type="EMBL" id="PNG02997.1"/>
    </source>
</evidence>
<dbReference type="GO" id="GO:0004803">
    <property type="term" value="F:transposase activity"/>
    <property type="evidence" value="ECO:0007669"/>
    <property type="project" value="InterPro"/>
</dbReference>
<dbReference type="PANTHER" id="PTHR33408">
    <property type="entry name" value="TRANSPOSASE"/>
    <property type="match status" value="1"/>
</dbReference>
<reference evidence="3 4" key="1">
    <citation type="submission" date="2018-01" db="EMBL/GenBank/DDBJ databases">
        <title>Denitrification phenotypes of diverse strains of Pseudomonas stutzeri.</title>
        <authorList>
            <person name="Milligan D.A."/>
            <person name="Bergaust L."/>
            <person name="Bakken L.R."/>
            <person name="Frostegard A."/>
        </authorList>
    </citation>
    <scope>NUCLEOTIDE SEQUENCE [LARGE SCALE GENOMIC DNA]</scope>
    <source>
        <strain evidence="3 4">28a3</strain>
    </source>
</reference>
<feature type="coiled-coil region" evidence="1">
    <location>
        <begin position="18"/>
        <end position="45"/>
    </location>
</feature>
<sequence>TALDAADQEEPKSPQPKVVRLEERIAKLKAQMKELQAIEIQLNESPDKQVSLTDPDARSMMTRGTGIVGYNVQTAVDTQHHLIVAHEVTNVGSDRDQLSAMAKQAQEAMASETLSVVADRGYFKSEEILACQDANIITYVPKPMTSAAKADGRFNNDAFIYDAAKNEYTCPAGEALIWRFSSIEKGMKLHRYWSSKCQGCTLKLQCTPSKQRRVRRWEHEAVLEEMQNRLSNAPEMMRVRKRTVEHPFGTLKQWMGATHFLTRRLPGVSAEMSLNVLAYNLKRVMNILGTRGLIKAMSA</sequence>
<evidence type="ECO:0000259" key="2">
    <source>
        <dbReference type="Pfam" id="PF01609"/>
    </source>
</evidence>
<organism evidence="3 4">
    <name type="scientific">Stutzerimonas stutzeri</name>
    <name type="common">Pseudomonas stutzeri</name>
    <dbReference type="NCBI Taxonomy" id="316"/>
    <lineage>
        <taxon>Bacteria</taxon>
        <taxon>Pseudomonadati</taxon>
        <taxon>Pseudomonadota</taxon>
        <taxon>Gammaproteobacteria</taxon>
        <taxon>Pseudomonadales</taxon>
        <taxon>Pseudomonadaceae</taxon>
        <taxon>Stutzerimonas</taxon>
    </lineage>
</organism>
<feature type="domain" description="Transposase IS4-like" evidence="2">
    <location>
        <begin position="55"/>
        <end position="281"/>
    </location>
</feature>
<keyword evidence="1" id="KW-0175">Coiled coil</keyword>
<dbReference type="Pfam" id="PF01609">
    <property type="entry name" value="DDE_Tnp_1"/>
    <property type="match status" value="1"/>
</dbReference>
<evidence type="ECO:0000256" key="1">
    <source>
        <dbReference type="SAM" id="Coils"/>
    </source>
</evidence>
<feature type="non-terminal residue" evidence="3">
    <location>
        <position position="1"/>
    </location>
</feature>
<dbReference type="InterPro" id="IPR047629">
    <property type="entry name" value="IS1182_transpos"/>
</dbReference>
<evidence type="ECO:0000313" key="4">
    <source>
        <dbReference type="Proteomes" id="UP000235897"/>
    </source>
</evidence>
<dbReference type="GO" id="GO:0006313">
    <property type="term" value="P:DNA transposition"/>
    <property type="evidence" value="ECO:0007669"/>
    <property type="project" value="InterPro"/>
</dbReference>